<dbReference type="PANTHER" id="PTHR33164">
    <property type="entry name" value="TRANSCRIPTIONAL REGULATOR, MARR FAMILY"/>
    <property type="match status" value="1"/>
</dbReference>
<accession>A0A2I4NIB9</accession>
<dbReference type="EMBL" id="SWRJ01000001">
    <property type="protein sequence ID" value="NFI20858.1"/>
    <property type="molecule type" value="Genomic_DNA"/>
</dbReference>
<dbReference type="Pfam" id="PF01047">
    <property type="entry name" value="MarR"/>
    <property type="match status" value="1"/>
</dbReference>
<evidence type="ECO:0000313" key="2">
    <source>
        <dbReference type="EMBL" id="NFG15949.1"/>
    </source>
</evidence>
<dbReference type="PANTHER" id="PTHR33164:SF58">
    <property type="entry name" value="DNA-BINDING TRANSCRIPTIONAL REPRESSOR SCOC"/>
    <property type="match status" value="1"/>
</dbReference>
<name>A0A2I4NIB9_CLOBO</name>
<dbReference type="SUPFAM" id="SSF46785">
    <property type="entry name" value="Winged helix' DNA-binding domain"/>
    <property type="match status" value="1"/>
</dbReference>
<gene>
    <name evidence="2" type="ORF">FC794_03855</name>
    <name evidence="3" type="ORF">FC964_05555</name>
</gene>
<dbReference type="SMART" id="SM00347">
    <property type="entry name" value="HTH_MARR"/>
    <property type="match status" value="1"/>
</dbReference>
<reference evidence="4 5" key="1">
    <citation type="submission" date="2019-04" db="EMBL/GenBank/DDBJ databases">
        <title>Genome sequencing of Clostridium botulinum Groups I-IV and Clostridium butyricum.</title>
        <authorList>
            <person name="Brunt J."/>
            <person name="Van Vliet A.H.M."/>
            <person name="Stringer S.C."/>
            <person name="Carter A.T."/>
            <person name="Peck M.W."/>
        </authorList>
    </citation>
    <scope>NUCLEOTIDE SEQUENCE [LARGE SCALE GENOMIC DNA]</scope>
    <source>
        <strain evidence="3 5">IFR 15/034</strain>
        <strain evidence="2 4">IFR 18/037</strain>
    </source>
</reference>
<evidence type="ECO:0000259" key="1">
    <source>
        <dbReference type="SMART" id="SM00347"/>
    </source>
</evidence>
<feature type="domain" description="HTH marR-type" evidence="1">
    <location>
        <begin position="33"/>
        <end position="133"/>
    </location>
</feature>
<dbReference type="InterPro" id="IPR036390">
    <property type="entry name" value="WH_DNA-bd_sf"/>
</dbReference>
<evidence type="ECO:0000313" key="5">
    <source>
        <dbReference type="Proteomes" id="UP000482543"/>
    </source>
</evidence>
<dbReference type="AlphaFoldDB" id="A0A2I4NIB9"/>
<dbReference type="GO" id="GO:0006950">
    <property type="term" value="P:response to stress"/>
    <property type="evidence" value="ECO:0007669"/>
    <property type="project" value="TreeGrafter"/>
</dbReference>
<dbReference type="GO" id="GO:0003700">
    <property type="term" value="F:DNA-binding transcription factor activity"/>
    <property type="evidence" value="ECO:0007669"/>
    <property type="project" value="InterPro"/>
</dbReference>
<organism evidence="2 4">
    <name type="scientific">Clostridium botulinum</name>
    <dbReference type="NCBI Taxonomy" id="1491"/>
    <lineage>
        <taxon>Bacteria</taxon>
        <taxon>Bacillati</taxon>
        <taxon>Bacillota</taxon>
        <taxon>Clostridia</taxon>
        <taxon>Eubacteriales</taxon>
        <taxon>Clostridiaceae</taxon>
        <taxon>Clostridium</taxon>
    </lineage>
</organism>
<dbReference type="Proteomes" id="UP000482543">
    <property type="component" value="Unassembled WGS sequence"/>
</dbReference>
<dbReference type="Proteomes" id="UP000478995">
    <property type="component" value="Unassembled WGS sequence"/>
</dbReference>
<dbReference type="InterPro" id="IPR036388">
    <property type="entry name" value="WH-like_DNA-bd_sf"/>
</dbReference>
<dbReference type="InterPro" id="IPR000835">
    <property type="entry name" value="HTH_MarR-typ"/>
</dbReference>
<protein>
    <submittedName>
        <fullName evidence="2">MarR family transcriptional regulator</fullName>
    </submittedName>
</protein>
<proteinExistence type="predicted"/>
<dbReference type="Gene3D" id="1.10.10.10">
    <property type="entry name" value="Winged helix-like DNA-binding domain superfamily/Winged helix DNA-binding domain"/>
    <property type="match status" value="1"/>
</dbReference>
<sequence length="159" mass="18837">MDNTKEIDNIDKRYHVFGMLFLLSNKLEALGNNFLGELTTKQWFFMLILMNFFKEPPTLSELALEMGTSHQNAKQIAIKLEEKGFLVVKKDTKDKRVLRLTPTNKIEKYVKLRKDKDHFFIEKFFNVLTKEEVKNIYGSFTKLLDNIKVIENEFLKRLI</sequence>
<dbReference type="EMBL" id="SWOY01000001">
    <property type="protein sequence ID" value="NFG15949.1"/>
    <property type="molecule type" value="Genomic_DNA"/>
</dbReference>
<evidence type="ECO:0000313" key="3">
    <source>
        <dbReference type="EMBL" id="NFI20858.1"/>
    </source>
</evidence>
<dbReference type="RefSeq" id="WP_012704234.1">
    <property type="nucleotide sequence ID" value="NZ_CP013683.1"/>
</dbReference>
<dbReference type="InterPro" id="IPR039422">
    <property type="entry name" value="MarR/SlyA-like"/>
</dbReference>
<comment type="caution">
    <text evidence="2">The sequence shown here is derived from an EMBL/GenBank/DDBJ whole genome shotgun (WGS) entry which is preliminary data.</text>
</comment>
<evidence type="ECO:0000313" key="4">
    <source>
        <dbReference type="Proteomes" id="UP000478995"/>
    </source>
</evidence>